<dbReference type="RefSeq" id="WP_164210301.1">
    <property type="nucleotide sequence ID" value="NZ_JAAGSC010000033.1"/>
</dbReference>
<accession>A0A845V0T1</accession>
<sequence>MATTKRKSRILSEMHETACGLHDAGLISKRRMGEFEALCHLDVHEMPPQKIKALREKAHVSQAVFAAVLNTSLSTVQKWEVGDKKPGGPSLKLLNLVERNGLEALL</sequence>
<keyword evidence="1" id="KW-0805">Transcription regulation</keyword>
<name>A0A845V0T1_9GAMM</name>
<evidence type="ECO:0000256" key="2">
    <source>
        <dbReference type="ARBA" id="ARBA00023125"/>
    </source>
</evidence>
<reference evidence="5 6" key="1">
    <citation type="submission" date="2020-02" db="EMBL/GenBank/DDBJ databases">
        <authorList>
            <person name="Zhang X.-Y."/>
        </authorList>
    </citation>
    <scope>NUCLEOTIDE SEQUENCE [LARGE SCALE GENOMIC DNA]</scope>
    <source>
        <strain evidence="5 6">C33</strain>
    </source>
</reference>
<dbReference type="EMBL" id="JAAGSC010000033">
    <property type="protein sequence ID" value="NDY94886.1"/>
    <property type="molecule type" value="Genomic_DNA"/>
</dbReference>
<feature type="domain" description="HTH cro/C1-type" evidence="4">
    <location>
        <begin position="51"/>
        <end position="94"/>
    </location>
</feature>
<organism evidence="5 6">
    <name type="scientific">Wenzhouxiangella limi</name>
    <dbReference type="NCBI Taxonomy" id="2707351"/>
    <lineage>
        <taxon>Bacteria</taxon>
        <taxon>Pseudomonadati</taxon>
        <taxon>Pseudomonadota</taxon>
        <taxon>Gammaproteobacteria</taxon>
        <taxon>Chromatiales</taxon>
        <taxon>Wenzhouxiangellaceae</taxon>
        <taxon>Wenzhouxiangella</taxon>
    </lineage>
</organism>
<comment type="caution">
    <text evidence="5">The sequence shown here is derived from an EMBL/GenBank/DDBJ whole genome shotgun (WGS) entry which is preliminary data.</text>
</comment>
<dbReference type="CDD" id="cd00093">
    <property type="entry name" value="HTH_XRE"/>
    <property type="match status" value="1"/>
</dbReference>
<dbReference type="SUPFAM" id="SSF47413">
    <property type="entry name" value="lambda repressor-like DNA-binding domains"/>
    <property type="match status" value="1"/>
</dbReference>
<keyword evidence="3" id="KW-0804">Transcription</keyword>
<dbReference type="Proteomes" id="UP000484885">
    <property type="component" value="Unassembled WGS sequence"/>
</dbReference>
<dbReference type="Pfam" id="PF01381">
    <property type="entry name" value="HTH_3"/>
    <property type="match status" value="1"/>
</dbReference>
<dbReference type="InterPro" id="IPR001387">
    <property type="entry name" value="Cro/C1-type_HTH"/>
</dbReference>
<evidence type="ECO:0000313" key="5">
    <source>
        <dbReference type="EMBL" id="NDY94886.1"/>
    </source>
</evidence>
<evidence type="ECO:0000259" key="4">
    <source>
        <dbReference type="PROSITE" id="PS50943"/>
    </source>
</evidence>
<dbReference type="GO" id="GO:0003677">
    <property type="term" value="F:DNA binding"/>
    <property type="evidence" value="ECO:0007669"/>
    <property type="project" value="UniProtKB-KW"/>
</dbReference>
<dbReference type="PROSITE" id="PS50943">
    <property type="entry name" value="HTH_CROC1"/>
    <property type="match status" value="1"/>
</dbReference>
<dbReference type="InterPro" id="IPR010982">
    <property type="entry name" value="Lambda_DNA-bd_dom_sf"/>
</dbReference>
<dbReference type="PANTHER" id="PTHR36511:SF3">
    <property type="entry name" value="ANTITOXIN HIGA-2"/>
    <property type="match status" value="1"/>
</dbReference>
<evidence type="ECO:0000313" key="6">
    <source>
        <dbReference type="Proteomes" id="UP000484885"/>
    </source>
</evidence>
<evidence type="ECO:0000256" key="3">
    <source>
        <dbReference type="ARBA" id="ARBA00023163"/>
    </source>
</evidence>
<evidence type="ECO:0000256" key="1">
    <source>
        <dbReference type="ARBA" id="ARBA00023015"/>
    </source>
</evidence>
<keyword evidence="6" id="KW-1185">Reference proteome</keyword>
<gene>
    <name evidence="5" type="ORF">G3I74_03985</name>
</gene>
<dbReference type="PANTHER" id="PTHR36511">
    <property type="entry name" value="MERR FAMILY BACTERIAL REGULATORY PROTEIN"/>
    <property type="match status" value="1"/>
</dbReference>
<proteinExistence type="predicted"/>
<dbReference type="AlphaFoldDB" id="A0A845V0T1"/>
<keyword evidence="2 5" id="KW-0238">DNA-binding</keyword>
<protein>
    <submittedName>
        <fullName evidence="5">DNA-binding transcriptional regulator</fullName>
    </submittedName>
</protein>
<dbReference type="InterPro" id="IPR052359">
    <property type="entry name" value="HTH-type_reg/antitoxin"/>
</dbReference>
<dbReference type="Gene3D" id="1.10.260.40">
    <property type="entry name" value="lambda repressor-like DNA-binding domains"/>
    <property type="match status" value="1"/>
</dbReference>